<dbReference type="Proteomes" id="UP000822688">
    <property type="component" value="Chromosome 1"/>
</dbReference>
<evidence type="ECO:0000313" key="2">
    <source>
        <dbReference type="Proteomes" id="UP000822688"/>
    </source>
</evidence>
<comment type="caution">
    <text evidence="1">The sequence shown here is derived from an EMBL/GenBank/DDBJ whole genome shotgun (WGS) entry which is preliminary data.</text>
</comment>
<evidence type="ECO:0000313" key="1">
    <source>
        <dbReference type="EMBL" id="KAG0592324.1"/>
    </source>
</evidence>
<dbReference type="GO" id="GO:0045893">
    <property type="term" value="P:positive regulation of DNA-templated transcription"/>
    <property type="evidence" value="ECO:0007669"/>
    <property type="project" value="TreeGrafter"/>
</dbReference>
<dbReference type="PANTHER" id="PTHR15000">
    <property type="entry name" value="ERYTHROID DIFFERENTIATION-RELATED FACTOR 1"/>
    <property type="match status" value="1"/>
</dbReference>
<protein>
    <submittedName>
        <fullName evidence="1">Uncharacterized protein</fullName>
    </submittedName>
</protein>
<dbReference type="EMBL" id="CM026421">
    <property type="protein sequence ID" value="KAG0592324.1"/>
    <property type="molecule type" value="Genomic_DNA"/>
</dbReference>
<dbReference type="PANTHER" id="PTHR15000:SF1">
    <property type="entry name" value="ERYTHROID DIFFERENTIATION-RELATED FACTOR 1"/>
    <property type="match status" value="1"/>
</dbReference>
<gene>
    <name evidence="1" type="ORF">KC19_1G242700</name>
</gene>
<accession>A0A8T0J8S7</accession>
<name>A0A8T0J8S7_CERPU</name>
<keyword evidence="2" id="KW-1185">Reference proteome</keyword>
<sequence>MGARPEPVPQVVQTPANSVSALQGEVHDISQAIKSIRWERQLQEAQGKQVAPEPSNPLTFSLTSCLCGMPIHSSERKELGGSEMDEKPQAASCKCVCRLLILLSDSYFRLGRAYKEDGQFNRALNAVELACLTRDFPLPSVRRFSFFVFQRRDFYSIDTKEFDWRMRRLTPPPKEAFFPKGLFKSHASILAGDSYFEAQRTFDDSHVAIPHQEGEELKISQEVKEEVNRVKWSCRCFNLESLFTLENYWNMPRIVENKWEQNLLAAAKCYLNALSLSDHDEDSENEGSGFIKIACRKIGFVYHEYGRRFAELLGWHAKDKTDEYFRKAIKAFHKGKDLPNFKLALCSRIEHHRKLAEFCETQQEAQISAKEAIRKAMDLYNKLDRKQEVTSYSQYQLLDCRLRERLFESVNSDVPVDTEEADTYLKLGIMLMRQDKIYYDNQEEPNRKGWISAEEAINEAKALYQKLDCKQRVAYSQYQLGCVLRDKLLFEFVKSDATQLPGDKLIKSWLNASKYYLAVRDTDMFLRIRMEHSDLYSAIHVHGWEQALIQMLQGCGAVIFDGSSVSEEPFIRKLLELLRDMLQPNIASSSSPSMADDYEFLAGMYRCALKLKGEKDYYPLYNMWKTYASVKS</sequence>
<proteinExistence type="predicted"/>
<dbReference type="AlphaFoldDB" id="A0A8T0J8S7"/>
<organism evidence="1 2">
    <name type="scientific">Ceratodon purpureus</name>
    <name type="common">Fire moss</name>
    <name type="synonym">Dicranum purpureum</name>
    <dbReference type="NCBI Taxonomy" id="3225"/>
    <lineage>
        <taxon>Eukaryota</taxon>
        <taxon>Viridiplantae</taxon>
        <taxon>Streptophyta</taxon>
        <taxon>Embryophyta</taxon>
        <taxon>Bryophyta</taxon>
        <taxon>Bryophytina</taxon>
        <taxon>Bryopsida</taxon>
        <taxon>Dicranidae</taxon>
        <taxon>Pseudoditrichales</taxon>
        <taxon>Ditrichaceae</taxon>
        <taxon>Ceratodon</taxon>
    </lineage>
</organism>
<reference evidence="1" key="1">
    <citation type="submission" date="2020-06" db="EMBL/GenBank/DDBJ databases">
        <title>WGS assembly of Ceratodon purpureus strain R40.</title>
        <authorList>
            <person name="Carey S.B."/>
            <person name="Jenkins J."/>
            <person name="Shu S."/>
            <person name="Lovell J.T."/>
            <person name="Sreedasyam A."/>
            <person name="Maumus F."/>
            <person name="Tiley G.P."/>
            <person name="Fernandez-Pozo N."/>
            <person name="Barry K."/>
            <person name="Chen C."/>
            <person name="Wang M."/>
            <person name="Lipzen A."/>
            <person name="Daum C."/>
            <person name="Saski C.A."/>
            <person name="Payton A.C."/>
            <person name="Mcbreen J.C."/>
            <person name="Conrad R.E."/>
            <person name="Kollar L.M."/>
            <person name="Olsson S."/>
            <person name="Huttunen S."/>
            <person name="Landis J.B."/>
            <person name="Wickett N.J."/>
            <person name="Johnson M.G."/>
            <person name="Rensing S.A."/>
            <person name="Grimwood J."/>
            <person name="Schmutz J."/>
            <person name="Mcdaniel S.F."/>
        </authorList>
    </citation>
    <scope>NUCLEOTIDE SEQUENCE</scope>
    <source>
        <strain evidence="1">R40</strain>
    </source>
</reference>